<comment type="caution">
    <text evidence="1">The sequence shown here is derived from an EMBL/GenBank/DDBJ whole genome shotgun (WGS) entry which is preliminary data.</text>
</comment>
<proteinExistence type="predicted"/>
<evidence type="ECO:0008006" key="3">
    <source>
        <dbReference type="Google" id="ProtNLM"/>
    </source>
</evidence>
<evidence type="ECO:0000313" key="2">
    <source>
        <dbReference type="Proteomes" id="UP000325466"/>
    </source>
</evidence>
<organism evidence="1 2">
    <name type="scientific">Rhodococcus aetherivorans</name>
    <dbReference type="NCBI Taxonomy" id="191292"/>
    <lineage>
        <taxon>Bacteria</taxon>
        <taxon>Bacillati</taxon>
        <taxon>Actinomycetota</taxon>
        <taxon>Actinomycetes</taxon>
        <taxon>Mycobacteriales</taxon>
        <taxon>Nocardiaceae</taxon>
        <taxon>Rhodococcus</taxon>
    </lineage>
</organism>
<gene>
    <name evidence="1" type="ORF">RAJCM14343_3975</name>
</gene>
<evidence type="ECO:0000313" key="1">
    <source>
        <dbReference type="EMBL" id="GES38710.1"/>
    </source>
</evidence>
<protein>
    <recommendedName>
        <fullName evidence="3">ABM domain-containing protein</fullName>
    </recommendedName>
</protein>
<dbReference type="EMBL" id="BLAH01000099">
    <property type="protein sequence ID" value="GES38710.1"/>
    <property type="molecule type" value="Genomic_DNA"/>
</dbReference>
<dbReference type="Proteomes" id="UP000325466">
    <property type="component" value="Unassembled WGS sequence"/>
</dbReference>
<keyword evidence="2" id="KW-1185">Reference proteome</keyword>
<name>A0ABQ0YQ39_9NOCA</name>
<reference evidence="1 2" key="1">
    <citation type="journal article" date="2018" name="Biodegradation">
        <title>1,4-Dioxane degradation characteristics of Rhodococcus aetherivorans JCM 14343.</title>
        <authorList>
            <person name="Inoue D."/>
            <person name="Tsunoda T."/>
            <person name="Yamamoto N."/>
            <person name="Ike M."/>
            <person name="Sei K."/>
        </authorList>
    </citation>
    <scope>NUCLEOTIDE SEQUENCE [LARGE SCALE GENOMIC DNA]</scope>
    <source>
        <strain evidence="1 2">JCM 14343</strain>
    </source>
</reference>
<dbReference type="InterPro" id="IPR011008">
    <property type="entry name" value="Dimeric_a/b-barrel"/>
</dbReference>
<dbReference type="SUPFAM" id="SSF54909">
    <property type="entry name" value="Dimeric alpha+beta barrel"/>
    <property type="match status" value="1"/>
</dbReference>
<sequence>MVAIAGRRVTPTVDGDGSATEAVGCGLVPHVEAIVMFIQVWQGTVRDEQGLKACLQRWTDELRPGAVGYLGSTSGFSDDGTFVSVARFESEEAARRNSERPEQGAWWAEAEQCFDGEITVHDCRDVEVWMEGGSDTAGFVQVMEGHCPDLGRMKSLLAEGQDRVHELRPEIIGGTLATYGDDGYVETVYFSSEEEARAHERMEIPDDLRPLLEEEMRLLGDVHYYDLHEPILTPSGR</sequence>
<accession>A0ABQ0YQ39</accession>